<gene>
    <name evidence="1" type="ORF">ACINKY_17645</name>
</gene>
<name>A0ABW8HWH6_9BACL</name>
<dbReference type="InterPro" id="IPR036291">
    <property type="entry name" value="NAD(P)-bd_dom_sf"/>
</dbReference>
<organism evidence="1 2">
    <name type="scientific">Paenibacillus illinoisensis</name>
    <dbReference type="NCBI Taxonomy" id="59845"/>
    <lineage>
        <taxon>Bacteria</taxon>
        <taxon>Bacillati</taxon>
        <taxon>Bacillota</taxon>
        <taxon>Bacilli</taxon>
        <taxon>Bacillales</taxon>
        <taxon>Paenibacillaceae</taxon>
        <taxon>Paenibacillus</taxon>
    </lineage>
</organism>
<sequence>MAPHFASKGITVNAVRPGVTDTDMNKEWLTNPEIYAGASLMSAFGRIVEGQEHSLIAD</sequence>
<dbReference type="Gene3D" id="3.40.50.720">
    <property type="entry name" value="NAD(P)-binding Rossmann-like Domain"/>
    <property type="match status" value="1"/>
</dbReference>
<dbReference type="Proteomes" id="UP001618531">
    <property type="component" value="Unassembled WGS sequence"/>
</dbReference>
<accession>A0ABW8HWH6</accession>
<proteinExistence type="predicted"/>
<evidence type="ECO:0000313" key="1">
    <source>
        <dbReference type="EMBL" id="MFK0524025.1"/>
    </source>
</evidence>
<dbReference type="InterPro" id="IPR002347">
    <property type="entry name" value="SDR_fam"/>
</dbReference>
<dbReference type="Pfam" id="PF13561">
    <property type="entry name" value="adh_short_C2"/>
    <property type="match status" value="1"/>
</dbReference>
<keyword evidence="2" id="KW-1185">Reference proteome</keyword>
<protein>
    <submittedName>
        <fullName evidence="1">SDR family oxidoreductase</fullName>
    </submittedName>
</protein>
<dbReference type="SUPFAM" id="SSF51735">
    <property type="entry name" value="NAD(P)-binding Rossmann-fold domains"/>
    <property type="match status" value="1"/>
</dbReference>
<dbReference type="EMBL" id="JBIYSL010000004">
    <property type="protein sequence ID" value="MFK0524025.1"/>
    <property type="molecule type" value="Genomic_DNA"/>
</dbReference>
<evidence type="ECO:0000313" key="2">
    <source>
        <dbReference type="Proteomes" id="UP001618531"/>
    </source>
</evidence>
<dbReference type="RefSeq" id="WP_402876491.1">
    <property type="nucleotide sequence ID" value="NZ_JBIYSL010000004.1"/>
</dbReference>
<reference evidence="1 2" key="1">
    <citation type="submission" date="2024-11" db="EMBL/GenBank/DDBJ databases">
        <title>Identification and Characterization of a Novel Fosfomycin Bacillithiol Transferase FosB8 in Paenibacillus illinoisensis.</title>
        <authorList>
            <person name="Lu W."/>
        </authorList>
    </citation>
    <scope>NUCLEOTIDE SEQUENCE [LARGE SCALE GENOMIC DNA]</scope>
    <source>
        <strain evidence="1 2">WP77</strain>
    </source>
</reference>
<comment type="caution">
    <text evidence="1">The sequence shown here is derived from an EMBL/GenBank/DDBJ whole genome shotgun (WGS) entry which is preliminary data.</text>
</comment>